<dbReference type="SUPFAM" id="SSF52821">
    <property type="entry name" value="Rhodanese/Cell cycle control phosphatase"/>
    <property type="match status" value="1"/>
</dbReference>
<evidence type="ECO:0000256" key="2">
    <source>
        <dbReference type="ARBA" id="ARBA00009130"/>
    </source>
</evidence>
<dbReference type="Pfam" id="PF00581">
    <property type="entry name" value="Rhodanese"/>
    <property type="match status" value="1"/>
</dbReference>
<dbReference type="PRINTS" id="PR00411">
    <property type="entry name" value="PNDRDTASEI"/>
</dbReference>
<keyword evidence="5" id="KW-0558">Oxidation</keyword>
<dbReference type="InterPro" id="IPR036188">
    <property type="entry name" value="FAD/NAD-bd_sf"/>
</dbReference>
<dbReference type="SMART" id="SM00450">
    <property type="entry name" value="RHOD"/>
    <property type="match status" value="1"/>
</dbReference>
<keyword evidence="3" id="KW-0285">Flavoprotein</keyword>
<dbReference type="PROSITE" id="PS50206">
    <property type="entry name" value="RHODANESE_3"/>
    <property type="match status" value="1"/>
</dbReference>
<evidence type="ECO:0000313" key="8">
    <source>
        <dbReference type="Proteomes" id="UP001290462"/>
    </source>
</evidence>
<evidence type="ECO:0000313" key="7">
    <source>
        <dbReference type="EMBL" id="MDZ5758183.1"/>
    </source>
</evidence>
<name>A0AAW9JRE2_CARML</name>
<dbReference type="InterPro" id="IPR004099">
    <property type="entry name" value="Pyr_nucl-diS_OxRdtase_dimer"/>
</dbReference>
<gene>
    <name evidence="7" type="ORF">RAK27_05870</name>
</gene>
<dbReference type="PANTHER" id="PTHR43429">
    <property type="entry name" value="PYRIDINE NUCLEOTIDE-DISULFIDE OXIDOREDUCTASE DOMAIN-CONTAINING"/>
    <property type="match status" value="1"/>
</dbReference>
<dbReference type="InterPro" id="IPR023753">
    <property type="entry name" value="FAD/NAD-binding_dom"/>
</dbReference>
<dbReference type="InterPro" id="IPR001763">
    <property type="entry name" value="Rhodanese-like_dom"/>
</dbReference>
<feature type="domain" description="Rhodanese" evidence="6">
    <location>
        <begin position="461"/>
        <end position="549"/>
    </location>
</feature>
<evidence type="ECO:0000256" key="3">
    <source>
        <dbReference type="ARBA" id="ARBA00022630"/>
    </source>
</evidence>
<proteinExistence type="inferred from homology"/>
<dbReference type="Pfam" id="PF02852">
    <property type="entry name" value="Pyr_redox_dim"/>
    <property type="match status" value="1"/>
</dbReference>
<comment type="caution">
    <text evidence="7">The sequence shown here is derived from an EMBL/GenBank/DDBJ whole genome shotgun (WGS) entry which is preliminary data.</text>
</comment>
<dbReference type="SUPFAM" id="SSF55424">
    <property type="entry name" value="FAD/NAD-linked reductases, dimerisation (C-terminal) domain"/>
    <property type="match status" value="1"/>
</dbReference>
<dbReference type="EMBL" id="JAVBVO010000003">
    <property type="protein sequence ID" value="MDZ5758183.1"/>
    <property type="molecule type" value="Genomic_DNA"/>
</dbReference>
<dbReference type="CDD" id="cd01524">
    <property type="entry name" value="RHOD_Pyr_redox"/>
    <property type="match status" value="1"/>
</dbReference>
<evidence type="ECO:0000256" key="4">
    <source>
        <dbReference type="ARBA" id="ARBA00022827"/>
    </source>
</evidence>
<dbReference type="Gene3D" id="3.40.250.10">
    <property type="entry name" value="Rhodanese-like domain"/>
    <property type="match status" value="1"/>
</dbReference>
<dbReference type="RefSeq" id="WP_322808699.1">
    <property type="nucleotide sequence ID" value="NZ_JAVBVO010000003.1"/>
</dbReference>
<comment type="cofactor">
    <cofactor evidence="1">
        <name>FAD</name>
        <dbReference type="ChEBI" id="CHEBI:57692"/>
    </cofactor>
</comment>
<dbReference type="AlphaFoldDB" id="A0AAW9JRE2"/>
<dbReference type="InterPro" id="IPR016156">
    <property type="entry name" value="FAD/NAD-linked_Rdtase_dimer_sf"/>
</dbReference>
<dbReference type="InterPro" id="IPR036873">
    <property type="entry name" value="Rhodanese-like_dom_sf"/>
</dbReference>
<comment type="similarity">
    <text evidence="2">Belongs to the class-III pyridine nucleotide-disulfide oxidoreductase family.</text>
</comment>
<dbReference type="Proteomes" id="UP001290462">
    <property type="component" value="Unassembled WGS sequence"/>
</dbReference>
<keyword evidence="4" id="KW-0274">FAD</keyword>
<evidence type="ECO:0000259" key="6">
    <source>
        <dbReference type="PROSITE" id="PS50206"/>
    </source>
</evidence>
<protein>
    <submittedName>
        <fullName evidence="7">FAD-dependent oxidoreductase</fullName>
    </submittedName>
</protein>
<dbReference type="SUPFAM" id="SSF51905">
    <property type="entry name" value="FAD/NAD(P)-binding domain"/>
    <property type="match status" value="2"/>
</dbReference>
<organism evidence="7 8">
    <name type="scientific">Carnobacterium maltaromaticum</name>
    <name type="common">Carnobacterium piscicola</name>
    <dbReference type="NCBI Taxonomy" id="2751"/>
    <lineage>
        <taxon>Bacteria</taxon>
        <taxon>Bacillati</taxon>
        <taxon>Bacillota</taxon>
        <taxon>Bacilli</taxon>
        <taxon>Lactobacillales</taxon>
        <taxon>Carnobacteriaceae</taxon>
        <taxon>Carnobacterium</taxon>
    </lineage>
</organism>
<dbReference type="Pfam" id="PF07992">
    <property type="entry name" value="Pyr_redox_2"/>
    <property type="match status" value="1"/>
</dbReference>
<dbReference type="InterPro" id="IPR050260">
    <property type="entry name" value="FAD-bd_OxRdtase"/>
</dbReference>
<dbReference type="GO" id="GO:0016491">
    <property type="term" value="F:oxidoreductase activity"/>
    <property type="evidence" value="ECO:0007669"/>
    <property type="project" value="InterPro"/>
</dbReference>
<dbReference type="Gene3D" id="3.50.50.60">
    <property type="entry name" value="FAD/NAD(P)-binding domain"/>
    <property type="match status" value="2"/>
</dbReference>
<accession>A0AAW9JRE2</accession>
<reference evidence="7" key="1">
    <citation type="submission" date="2023-08" db="EMBL/GenBank/DDBJ databases">
        <title>Genomic characterization of piscicolin 126 produced by Carnobacterium maltaromaticum CM22 strain isolated from salmon (Salmo salar).</title>
        <authorList>
            <person name="Gonzalez-Gragera E."/>
            <person name="Garcia-Lopez J.D."/>
            <person name="Teso-Perez C."/>
            <person name="Gimenez-Hernandez I."/>
            <person name="Peralta-Sanchez J.M."/>
            <person name="Valdivia E."/>
            <person name="Montalban-Lopez M."/>
            <person name="Martin-Platero A.M."/>
            <person name="Banos A."/>
            <person name="Martinez-Bueno M."/>
        </authorList>
    </citation>
    <scope>NUCLEOTIDE SEQUENCE</scope>
    <source>
        <strain evidence="7">CM22</strain>
    </source>
</reference>
<dbReference type="PRINTS" id="PR00368">
    <property type="entry name" value="FADPNR"/>
</dbReference>
<evidence type="ECO:0000256" key="1">
    <source>
        <dbReference type="ARBA" id="ARBA00001974"/>
    </source>
</evidence>
<evidence type="ECO:0000256" key="5">
    <source>
        <dbReference type="ARBA" id="ARBA00023097"/>
    </source>
</evidence>
<sequence>MKIVIIGGVAGGMSAATRLRRLNEQAEIIVLEKGPYVSFANCGLPYYVAGEIENRSDLLVQTPEQLKARFRLDVRPNSEAIKIDTEGKEIMVASESDTYTLAYDKLILSPGAKPFIPPIKGLEMAKNSFTLRNVPDVDEVMTYIESHNPKKAVIIGAGFIGLEMAESLVNRGIHVTIVEKAPHVLPTIDEEMAAFITKELSKNQINVITGTSVIGIENEGRSVIIENGAKIETDFILLSVGVQPESRLAVDSGIQTGLRGGIVVDDNYQTSAKDVYAVGDAILVKQYSTQKDTLISLASPANRQGRQVADILSGLKRKNLGSLGTAIVRVFDQTIASTGLTEQQLKSEEKNYQVVHIQGKNHAGYYPNASMILLKLLFNPISGEIYGAQAVGKEGVDKRIDILATAIKGNLTVEDLPELEFAYAPPFGSAKDPVNMAGYAALNSMEGITESIQWHELRSYLEKGALLLDVRGEKEIAANGYFPNALTIPLDSLRERMHELPQDKEFIVSCQSGLRSYIAERILKQNGFRVKNLDGAFSLYSTVRPEEVK</sequence>